<dbReference type="AlphaFoldDB" id="E3IYH9"/>
<evidence type="ECO:0000256" key="1">
    <source>
        <dbReference type="SAM" id="MobiDB-lite"/>
    </source>
</evidence>
<feature type="region of interest" description="Disordered" evidence="1">
    <location>
        <begin position="1"/>
        <end position="24"/>
    </location>
</feature>
<dbReference type="EMBL" id="CP002299">
    <property type="protein sequence ID" value="ADP83924.1"/>
    <property type="molecule type" value="Genomic_DNA"/>
</dbReference>
<dbReference type="InterPro" id="IPR007278">
    <property type="entry name" value="DUF397"/>
</dbReference>
<dbReference type="InParanoid" id="E3IYH9"/>
<sequence>MSTDQPISSGPCREDGAEAEGGATDSAAWAWRRASFCGPEANACVDVAFGPAAVAVRDSKDPSGPVLLFTTAEWAGFLSGVHNGEFELPHRELELPVC</sequence>
<evidence type="ECO:0000313" key="3">
    <source>
        <dbReference type="EMBL" id="ADP83924.1"/>
    </source>
</evidence>
<protein>
    <recommendedName>
        <fullName evidence="2">DUF397 domain-containing protein</fullName>
    </recommendedName>
</protein>
<keyword evidence="4" id="KW-1185">Reference proteome</keyword>
<reference evidence="3 4" key="1">
    <citation type="submission" date="2010-10" db="EMBL/GenBank/DDBJ databases">
        <title>Complete sequence of Frankia sp. EuI1c.</title>
        <authorList>
            <consortium name="US DOE Joint Genome Institute"/>
            <person name="Lucas S."/>
            <person name="Copeland A."/>
            <person name="Lapidus A."/>
            <person name="Cheng J.-F."/>
            <person name="Bruce D."/>
            <person name="Goodwin L."/>
            <person name="Pitluck S."/>
            <person name="Chertkov O."/>
            <person name="Detter J.C."/>
            <person name="Han C."/>
            <person name="Tapia R."/>
            <person name="Land M."/>
            <person name="Hauser L."/>
            <person name="Jeffries C."/>
            <person name="Kyrpides N."/>
            <person name="Ivanova N."/>
            <person name="Mikhailova N."/>
            <person name="Beauchemin N."/>
            <person name="Sen A."/>
            <person name="Sur S.A."/>
            <person name="Gtari M."/>
            <person name="Wall L."/>
            <person name="Tisa L."/>
            <person name="Woyke T."/>
        </authorList>
    </citation>
    <scope>NUCLEOTIDE SEQUENCE [LARGE SCALE GENOMIC DNA]</scope>
    <source>
        <strain evidence="4">DSM 45817 / CECT 9037 / EuI1c</strain>
    </source>
</reference>
<proteinExistence type="predicted"/>
<gene>
    <name evidence="3" type="ordered locus">FraEuI1c_5940</name>
</gene>
<dbReference type="STRING" id="298654.FraEuI1c_5940"/>
<dbReference type="HOGENOM" id="CLU_131550_1_1_11"/>
<evidence type="ECO:0000313" key="4">
    <source>
        <dbReference type="Proteomes" id="UP000002484"/>
    </source>
</evidence>
<dbReference type="RefSeq" id="WP_013427042.1">
    <property type="nucleotide sequence ID" value="NC_014666.1"/>
</dbReference>
<feature type="domain" description="DUF397" evidence="2">
    <location>
        <begin position="30"/>
        <end position="81"/>
    </location>
</feature>
<dbReference type="Proteomes" id="UP000002484">
    <property type="component" value="Chromosome"/>
</dbReference>
<evidence type="ECO:0000259" key="2">
    <source>
        <dbReference type="Pfam" id="PF04149"/>
    </source>
</evidence>
<name>E3IYH9_PSEI1</name>
<dbReference type="Pfam" id="PF04149">
    <property type="entry name" value="DUF397"/>
    <property type="match status" value="1"/>
</dbReference>
<dbReference type="KEGG" id="fri:FraEuI1c_5940"/>
<accession>E3IYH9</accession>
<dbReference type="OrthoDB" id="4316979at2"/>
<organism evidence="3 4">
    <name type="scientific">Pseudofrankia inefficax (strain DSM 45817 / CECT 9037 / DDB 130130 / EuI1c)</name>
    <name type="common">Frankia inefficax</name>
    <dbReference type="NCBI Taxonomy" id="298654"/>
    <lineage>
        <taxon>Bacteria</taxon>
        <taxon>Bacillati</taxon>
        <taxon>Actinomycetota</taxon>
        <taxon>Actinomycetes</taxon>
        <taxon>Frankiales</taxon>
        <taxon>Frankiaceae</taxon>
        <taxon>Pseudofrankia</taxon>
    </lineage>
</organism>